<sequence>MKNILTLLLLISINKVFAQTSTSGNGSQTPKDPTAFVAGSSGGKIAAAVFKAAKTIEVKSPDTSAAVTSYTIYFQSKGFETAPGILENIKGNLFTKDVVRLLARCVPGTTVTIDAIKVMSGGVIKKVPSLHFILQ</sequence>
<dbReference type="Proteomes" id="UP000515344">
    <property type="component" value="Chromosome"/>
</dbReference>
<evidence type="ECO:0000313" key="3">
    <source>
        <dbReference type="EMBL" id="QNA43225.1"/>
    </source>
</evidence>
<feature type="signal peptide" evidence="1">
    <location>
        <begin position="1"/>
        <end position="18"/>
    </location>
</feature>
<gene>
    <name evidence="3" type="ORF">H4075_14195</name>
</gene>
<protein>
    <recommendedName>
        <fullName evidence="2">Gliding motility-associated protein GldM C-terminal domain-containing protein</fullName>
    </recommendedName>
</protein>
<dbReference type="Pfam" id="PF12080">
    <property type="entry name" value="GldM_4th"/>
    <property type="match status" value="1"/>
</dbReference>
<keyword evidence="1" id="KW-0732">Signal</keyword>
<name>A0A7G5XCM2_9BACT</name>
<organism evidence="3 4">
    <name type="scientific">Lacibacter sediminis</name>
    <dbReference type="NCBI Taxonomy" id="2760713"/>
    <lineage>
        <taxon>Bacteria</taxon>
        <taxon>Pseudomonadati</taxon>
        <taxon>Bacteroidota</taxon>
        <taxon>Chitinophagia</taxon>
        <taxon>Chitinophagales</taxon>
        <taxon>Chitinophagaceae</taxon>
        <taxon>Lacibacter</taxon>
    </lineage>
</organism>
<feature type="chain" id="PRO_5028890083" description="Gliding motility-associated protein GldM C-terminal domain-containing protein" evidence="1">
    <location>
        <begin position="19"/>
        <end position="135"/>
    </location>
</feature>
<evidence type="ECO:0000259" key="2">
    <source>
        <dbReference type="Pfam" id="PF12080"/>
    </source>
</evidence>
<evidence type="ECO:0000313" key="4">
    <source>
        <dbReference type="Proteomes" id="UP000515344"/>
    </source>
</evidence>
<evidence type="ECO:0000256" key="1">
    <source>
        <dbReference type="SAM" id="SignalP"/>
    </source>
</evidence>
<dbReference type="AlphaFoldDB" id="A0A7G5XCM2"/>
<reference evidence="4" key="1">
    <citation type="submission" date="2020-08" db="EMBL/GenBank/DDBJ databases">
        <title>Lacibacter sp. S13-6-6 genome sequencing.</title>
        <authorList>
            <person name="Jin L."/>
        </authorList>
    </citation>
    <scope>NUCLEOTIDE SEQUENCE [LARGE SCALE GENOMIC DNA]</scope>
    <source>
        <strain evidence="4">S13-6-6</strain>
    </source>
</reference>
<dbReference type="InterPro" id="IPR022719">
    <property type="entry name" value="Motility-assoc_prot_GldM_C"/>
</dbReference>
<proteinExistence type="predicted"/>
<accession>A0A7G5XCM2</accession>
<feature type="domain" description="Gliding motility-associated protein GldM C-terminal" evidence="2">
    <location>
        <begin position="32"/>
        <end position="133"/>
    </location>
</feature>
<keyword evidence="4" id="KW-1185">Reference proteome</keyword>
<dbReference type="RefSeq" id="WP_182801490.1">
    <property type="nucleotide sequence ID" value="NZ_CP060007.1"/>
</dbReference>
<dbReference type="KEGG" id="lacs:H4075_14195"/>
<dbReference type="EMBL" id="CP060007">
    <property type="protein sequence ID" value="QNA43225.1"/>
    <property type="molecule type" value="Genomic_DNA"/>
</dbReference>